<name>A0A844ZKI9_9SPHN</name>
<dbReference type="Proteomes" id="UP000433104">
    <property type="component" value="Unassembled WGS sequence"/>
</dbReference>
<feature type="compositionally biased region" description="Basic and acidic residues" evidence="1">
    <location>
        <begin position="95"/>
        <end position="112"/>
    </location>
</feature>
<dbReference type="OrthoDB" id="7427177at2"/>
<dbReference type="RefSeq" id="WP_160682853.1">
    <property type="nucleotide sequence ID" value="NZ_WTYW01000002.1"/>
</dbReference>
<protein>
    <submittedName>
        <fullName evidence="2">Uncharacterized protein</fullName>
    </submittedName>
</protein>
<evidence type="ECO:0000256" key="1">
    <source>
        <dbReference type="SAM" id="MobiDB-lite"/>
    </source>
</evidence>
<feature type="compositionally biased region" description="Basic and acidic residues" evidence="1">
    <location>
        <begin position="1"/>
        <end position="17"/>
    </location>
</feature>
<organism evidence="2 3">
    <name type="scientific">Parapontixanthobacter aurantiacus</name>
    <dbReference type="NCBI Taxonomy" id="1463599"/>
    <lineage>
        <taxon>Bacteria</taxon>
        <taxon>Pseudomonadati</taxon>
        <taxon>Pseudomonadota</taxon>
        <taxon>Alphaproteobacteria</taxon>
        <taxon>Sphingomonadales</taxon>
        <taxon>Erythrobacteraceae</taxon>
        <taxon>Parapontixanthobacter</taxon>
    </lineage>
</organism>
<evidence type="ECO:0000313" key="3">
    <source>
        <dbReference type="Proteomes" id="UP000433104"/>
    </source>
</evidence>
<feature type="region of interest" description="Disordered" evidence="1">
    <location>
        <begin position="1"/>
        <end position="119"/>
    </location>
</feature>
<comment type="caution">
    <text evidence="2">The sequence shown here is derived from an EMBL/GenBank/DDBJ whole genome shotgun (WGS) entry which is preliminary data.</text>
</comment>
<gene>
    <name evidence="2" type="ORF">GRI38_09225</name>
</gene>
<feature type="compositionally biased region" description="Basic and acidic residues" evidence="1">
    <location>
        <begin position="24"/>
        <end position="35"/>
    </location>
</feature>
<feature type="compositionally biased region" description="Polar residues" evidence="1">
    <location>
        <begin position="53"/>
        <end position="72"/>
    </location>
</feature>
<reference evidence="2 3" key="1">
    <citation type="submission" date="2019-12" db="EMBL/GenBank/DDBJ databases">
        <title>Genomic-based taxomic classification of the family Erythrobacteraceae.</title>
        <authorList>
            <person name="Xu L."/>
        </authorList>
    </citation>
    <scope>NUCLEOTIDE SEQUENCE [LARGE SCALE GENOMIC DNA]</scope>
    <source>
        <strain evidence="2 3">MCCC 1A09962</strain>
    </source>
</reference>
<proteinExistence type="predicted"/>
<evidence type="ECO:0000313" key="2">
    <source>
        <dbReference type="EMBL" id="MXO86209.1"/>
    </source>
</evidence>
<dbReference type="EMBL" id="WTYW01000002">
    <property type="protein sequence ID" value="MXO86209.1"/>
    <property type="molecule type" value="Genomic_DNA"/>
</dbReference>
<sequence>MTDKNNDTKVESQEERQANLAPETHNDEQDDHRSQAQEVTEQARNTTRETHSPTESIKGDNNSGLMGDSTQDTIDHMRDMESSGRIDMDAYSGEPNHDDDVDKYGKQRKPDDIPDPSTD</sequence>
<feature type="compositionally biased region" description="Polar residues" evidence="1">
    <location>
        <begin position="36"/>
        <end position="45"/>
    </location>
</feature>
<dbReference type="AlphaFoldDB" id="A0A844ZKI9"/>
<keyword evidence="3" id="KW-1185">Reference proteome</keyword>
<feature type="compositionally biased region" description="Basic and acidic residues" evidence="1">
    <location>
        <begin position="73"/>
        <end position="88"/>
    </location>
</feature>
<accession>A0A844ZKI9</accession>